<dbReference type="AlphaFoldDB" id="A0A1M4UX56"/>
<evidence type="ECO:0000259" key="2">
    <source>
        <dbReference type="PROSITE" id="PS50968"/>
    </source>
</evidence>
<dbReference type="SUPFAM" id="SSF51230">
    <property type="entry name" value="Single hybrid motif"/>
    <property type="match status" value="1"/>
</dbReference>
<dbReference type="InterPro" id="IPR000089">
    <property type="entry name" value="Biotin_lipoyl"/>
</dbReference>
<dbReference type="InterPro" id="IPR011053">
    <property type="entry name" value="Single_hybrid_motif"/>
</dbReference>
<reference evidence="4" key="1">
    <citation type="submission" date="2016-11" db="EMBL/GenBank/DDBJ databases">
        <authorList>
            <person name="Varghese N."/>
            <person name="Submissions S."/>
        </authorList>
    </citation>
    <scope>NUCLEOTIDE SEQUENCE [LARGE SCALE GENOMIC DNA]</scope>
    <source>
        <strain evidence="4">DSM 11792</strain>
    </source>
</reference>
<accession>A0A1M4UX56</accession>
<dbReference type="PROSITE" id="PS00188">
    <property type="entry name" value="BIOTIN"/>
    <property type="match status" value="1"/>
</dbReference>
<dbReference type="CDD" id="cd06850">
    <property type="entry name" value="biotinyl_domain"/>
    <property type="match status" value="1"/>
</dbReference>
<dbReference type="FunFam" id="2.40.50.100:FF:000003">
    <property type="entry name" value="Acetyl-CoA carboxylase biotin carboxyl carrier protein"/>
    <property type="match status" value="1"/>
</dbReference>
<dbReference type="Pfam" id="PF00364">
    <property type="entry name" value="Biotin_lipoyl"/>
    <property type="match status" value="1"/>
</dbReference>
<organism evidence="3 4">
    <name type="scientific">Desulfofundulus australicus DSM 11792</name>
    <dbReference type="NCBI Taxonomy" id="1121425"/>
    <lineage>
        <taxon>Bacteria</taxon>
        <taxon>Bacillati</taxon>
        <taxon>Bacillota</taxon>
        <taxon>Clostridia</taxon>
        <taxon>Eubacteriales</taxon>
        <taxon>Peptococcaceae</taxon>
        <taxon>Desulfofundulus</taxon>
    </lineage>
</organism>
<dbReference type="Gene3D" id="2.40.50.100">
    <property type="match status" value="1"/>
</dbReference>
<dbReference type="RefSeq" id="WP_041282950.1">
    <property type="nucleotide sequence ID" value="NZ_FQUW01000007.1"/>
</dbReference>
<feature type="domain" description="Lipoyl-binding" evidence="2">
    <location>
        <begin position="1"/>
        <end position="71"/>
    </location>
</feature>
<gene>
    <name evidence="3" type="ORF">SAMN02745218_00590</name>
</gene>
<proteinExistence type="predicted"/>
<dbReference type="PANTHER" id="PTHR45266">
    <property type="entry name" value="OXALOACETATE DECARBOXYLASE ALPHA CHAIN"/>
    <property type="match status" value="1"/>
</dbReference>
<sequence>MSVPVNSPMVGKLISVDVKVGDQVKENDPVATIEAMKMYVKIYAPASGVVKEIKANPGDVVNPDTVILTLE</sequence>
<keyword evidence="4" id="KW-1185">Reference proteome</keyword>
<dbReference type="EMBL" id="FQUW01000007">
    <property type="protein sequence ID" value="SHE61220.1"/>
    <property type="molecule type" value="Genomic_DNA"/>
</dbReference>
<dbReference type="Proteomes" id="UP000184196">
    <property type="component" value="Unassembled WGS sequence"/>
</dbReference>
<dbReference type="OrthoDB" id="163546at2"/>
<dbReference type="PANTHER" id="PTHR45266:SF3">
    <property type="entry name" value="OXALOACETATE DECARBOXYLASE ALPHA CHAIN"/>
    <property type="match status" value="1"/>
</dbReference>
<name>A0A1M4UX56_9FIRM</name>
<dbReference type="InterPro" id="IPR001882">
    <property type="entry name" value="Biotin_BS"/>
</dbReference>
<dbReference type="PROSITE" id="PS50968">
    <property type="entry name" value="BIOTINYL_LIPOYL"/>
    <property type="match status" value="1"/>
</dbReference>
<evidence type="ECO:0000313" key="4">
    <source>
        <dbReference type="Proteomes" id="UP000184196"/>
    </source>
</evidence>
<keyword evidence="1" id="KW-0092">Biotin</keyword>
<evidence type="ECO:0000256" key="1">
    <source>
        <dbReference type="ARBA" id="ARBA00023267"/>
    </source>
</evidence>
<dbReference type="InterPro" id="IPR050709">
    <property type="entry name" value="Biotin_Carboxyl_Carrier/Decarb"/>
</dbReference>
<protein>
    <submittedName>
        <fullName evidence="3">Biotin-requiring enzyme</fullName>
    </submittedName>
</protein>
<evidence type="ECO:0000313" key="3">
    <source>
        <dbReference type="EMBL" id="SHE61220.1"/>
    </source>
</evidence>